<dbReference type="InterPro" id="IPR036236">
    <property type="entry name" value="Znf_C2H2_sf"/>
</dbReference>
<evidence type="ECO:0000256" key="8">
    <source>
        <dbReference type="PROSITE-ProRule" id="PRU00042"/>
    </source>
</evidence>
<dbReference type="PANTHER" id="PTHR23235:SF120">
    <property type="entry name" value="KRUPPEL-LIKE FACTOR 15"/>
    <property type="match status" value="1"/>
</dbReference>
<evidence type="ECO:0000256" key="1">
    <source>
        <dbReference type="ARBA" id="ARBA00004123"/>
    </source>
</evidence>
<dbReference type="PROSITE" id="PS00028">
    <property type="entry name" value="ZINC_FINGER_C2H2_1"/>
    <property type="match status" value="2"/>
</dbReference>
<keyword evidence="5" id="KW-0862">Zinc</keyword>
<feature type="compositionally biased region" description="Gly residues" evidence="9">
    <location>
        <begin position="218"/>
        <end position="236"/>
    </location>
</feature>
<keyword evidence="6" id="KW-0238">DNA-binding</keyword>
<keyword evidence="12" id="KW-1185">Reference proteome</keyword>
<feature type="compositionally biased region" description="Low complexity" evidence="9">
    <location>
        <begin position="126"/>
        <end position="151"/>
    </location>
</feature>
<keyword evidence="7" id="KW-0539">Nucleus</keyword>
<feature type="region of interest" description="Disordered" evidence="9">
    <location>
        <begin position="110"/>
        <end position="158"/>
    </location>
</feature>
<dbReference type="OrthoDB" id="6077919at2759"/>
<feature type="compositionally biased region" description="Polar residues" evidence="9">
    <location>
        <begin position="241"/>
        <end position="254"/>
    </location>
</feature>
<evidence type="ECO:0000313" key="11">
    <source>
        <dbReference type="EMBL" id="SCV04105.1"/>
    </source>
</evidence>
<accession>A0A1G4KHZ5</accession>
<dbReference type="SUPFAM" id="SSF57667">
    <property type="entry name" value="beta-beta-alpha zinc fingers"/>
    <property type="match status" value="1"/>
</dbReference>
<feature type="domain" description="C2H2-type" evidence="10">
    <location>
        <begin position="159"/>
        <end position="186"/>
    </location>
</feature>
<evidence type="ECO:0000256" key="9">
    <source>
        <dbReference type="SAM" id="MobiDB-lite"/>
    </source>
</evidence>
<evidence type="ECO:0000256" key="4">
    <source>
        <dbReference type="ARBA" id="ARBA00022771"/>
    </source>
</evidence>
<comment type="subcellular location">
    <subcellularLocation>
        <location evidence="1">Nucleus</location>
    </subcellularLocation>
</comment>
<evidence type="ECO:0000259" key="10">
    <source>
        <dbReference type="PROSITE" id="PS50157"/>
    </source>
</evidence>
<evidence type="ECO:0000256" key="2">
    <source>
        <dbReference type="ARBA" id="ARBA00022723"/>
    </source>
</evidence>
<dbReference type="Gene3D" id="3.30.160.60">
    <property type="entry name" value="Classic Zinc Finger"/>
    <property type="match status" value="2"/>
</dbReference>
<dbReference type="EMBL" id="LT598468">
    <property type="protein sequence ID" value="SCV04105.1"/>
    <property type="molecule type" value="Genomic_DNA"/>
</dbReference>
<evidence type="ECO:0000313" key="12">
    <source>
        <dbReference type="Proteomes" id="UP000191024"/>
    </source>
</evidence>
<dbReference type="FunFam" id="3.30.160.60:FF:000045">
    <property type="entry name" value="ZFP69 zinc finger protein B"/>
    <property type="match status" value="1"/>
</dbReference>
<evidence type="ECO:0000256" key="3">
    <source>
        <dbReference type="ARBA" id="ARBA00022737"/>
    </source>
</evidence>
<name>A0A1G4KHZ5_9SACH</name>
<keyword evidence="3" id="KW-0677">Repeat</keyword>
<feature type="domain" description="C2H2-type" evidence="10">
    <location>
        <begin position="187"/>
        <end position="216"/>
    </location>
</feature>
<sequence>MTGQNTEDQERERTLQDILRDVKKPHIRPRHALLEQPVPVMRPGPCTGPCTGPVAGPVTGPVTAPVSVRAAAPMPVPLVRAGGGAPPSGPRLPLQGYPLQLLIPPVRPGSIRPGPLRQAPAPPLPTSASTTTRLSLATAAPAAPAATGPTRPLSPPHAHRCAVCKKRFSRPSALTTHLLTHTGAQPFQCDVVGCGKRFNVKSNLVRHKKIHAKRHGSGASGGASGGGPSAFGGSAGTSGSEQSPPRQEDATTPGSAAGGGLGT</sequence>
<proteinExistence type="predicted"/>
<keyword evidence="2" id="KW-0479">Metal-binding</keyword>
<dbReference type="Proteomes" id="UP000191024">
    <property type="component" value="Chromosome H"/>
</dbReference>
<dbReference type="Pfam" id="PF00096">
    <property type="entry name" value="zf-C2H2"/>
    <property type="match status" value="2"/>
</dbReference>
<dbReference type="PANTHER" id="PTHR23235">
    <property type="entry name" value="KRUEPPEL-LIKE TRANSCRIPTION FACTOR"/>
    <property type="match status" value="1"/>
</dbReference>
<dbReference type="InterPro" id="IPR013087">
    <property type="entry name" value="Znf_C2H2_type"/>
</dbReference>
<dbReference type="AlphaFoldDB" id="A0A1G4KHZ5"/>
<dbReference type="STRING" id="1230905.A0A1G4KHZ5"/>
<dbReference type="FunFam" id="3.30.160.60:FF:000624">
    <property type="entry name" value="zinc finger protein 697"/>
    <property type="match status" value="1"/>
</dbReference>
<organism evidence="11 12">
    <name type="scientific">Lachancea mirantina</name>
    <dbReference type="NCBI Taxonomy" id="1230905"/>
    <lineage>
        <taxon>Eukaryota</taxon>
        <taxon>Fungi</taxon>
        <taxon>Dikarya</taxon>
        <taxon>Ascomycota</taxon>
        <taxon>Saccharomycotina</taxon>
        <taxon>Saccharomycetes</taxon>
        <taxon>Saccharomycetales</taxon>
        <taxon>Saccharomycetaceae</taxon>
        <taxon>Lachancea</taxon>
    </lineage>
</organism>
<keyword evidence="4 8" id="KW-0863">Zinc-finger</keyword>
<evidence type="ECO:0000256" key="7">
    <source>
        <dbReference type="ARBA" id="ARBA00023242"/>
    </source>
</evidence>
<evidence type="ECO:0000256" key="5">
    <source>
        <dbReference type="ARBA" id="ARBA00022833"/>
    </source>
</evidence>
<dbReference type="PROSITE" id="PS50157">
    <property type="entry name" value="ZINC_FINGER_C2H2_2"/>
    <property type="match status" value="2"/>
</dbReference>
<evidence type="ECO:0000256" key="6">
    <source>
        <dbReference type="ARBA" id="ARBA00023125"/>
    </source>
</evidence>
<feature type="region of interest" description="Disordered" evidence="9">
    <location>
        <begin position="210"/>
        <end position="263"/>
    </location>
</feature>
<dbReference type="GO" id="GO:0000978">
    <property type="term" value="F:RNA polymerase II cis-regulatory region sequence-specific DNA binding"/>
    <property type="evidence" value="ECO:0007669"/>
    <property type="project" value="TreeGrafter"/>
</dbReference>
<gene>
    <name evidence="11" type="ORF">LAMI_0H13454G</name>
</gene>
<dbReference type="SMART" id="SM00355">
    <property type="entry name" value="ZnF_C2H2"/>
    <property type="match status" value="2"/>
</dbReference>
<reference evidence="12" key="1">
    <citation type="submission" date="2016-03" db="EMBL/GenBank/DDBJ databases">
        <authorList>
            <person name="Devillers H."/>
        </authorList>
    </citation>
    <scope>NUCLEOTIDE SEQUENCE [LARGE SCALE GENOMIC DNA]</scope>
</reference>
<dbReference type="GO" id="GO:0005634">
    <property type="term" value="C:nucleus"/>
    <property type="evidence" value="ECO:0007669"/>
    <property type="project" value="UniProtKB-SubCell"/>
</dbReference>
<protein>
    <submittedName>
        <fullName evidence="11">LAMI_0H13454g1_1</fullName>
    </submittedName>
</protein>
<dbReference type="GO" id="GO:0000981">
    <property type="term" value="F:DNA-binding transcription factor activity, RNA polymerase II-specific"/>
    <property type="evidence" value="ECO:0007669"/>
    <property type="project" value="TreeGrafter"/>
</dbReference>
<dbReference type="GO" id="GO:0008270">
    <property type="term" value="F:zinc ion binding"/>
    <property type="evidence" value="ECO:0007669"/>
    <property type="project" value="UniProtKB-KW"/>
</dbReference>